<evidence type="ECO:0000256" key="5">
    <source>
        <dbReference type="SAM" id="Phobius"/>
    </source>
</evidence>
<keyword evidence="3 5" id="KW-1133">Transmembrane helix</keyword>
<dbReference type="Proteomes" id="UP000008068">
    <property type="component" value="Unassembled WGS sequence"/>
</dbReference>
<keyword evidence="8" id="KW-1185">Reference proteome</keyword>
<accession>G0PJ83</accession>
<evidence type="ECO:0000256" key="4">
    <source>
        <dbReference type="ARBA" id="ARBA00023136"/>
    </source>
</evidence>
<dbReference type="HOGENOM" id="CLU_059630_2_0_1"/>
<dbReference type="OrthoDB" id="5825164at2759"/>
<feature type="transmembrane region" description="Helical" evidence="5">
    <location>
        <begin position="135"/>
        <end position="152"/>
    </location>
</feature>
<gene>
    <name evidence="7" type="ORF">CAEBREN_15518</name>
</gene>
<feature type="transmembrane region" description="Helical" evidence="5">
    <location>
        <begin position="51"/>
        <end position="73"/>
    </location>
</feature>
<keyword evidence="2 5" id="KW-0812">Transmembrane</keyword>
<dbReference type="GO" id="GO:0016020">
    <property type="term" value="C:membrane"/>
    <property type="evidence" value="ECO:0007669"/>
    <property type="project" value="UniProtKB-SubCell"/>
</dbReference>
<dbReference type="SUPFAM" id="SSF81321">
    <property type="entry name" value="Family A G protein-coupled receptor-like"/>
    <property type="match status" value="1"/>
</dbReference>
<sequence length="323" mass="36549">MLGDEQLAGLIVFPLAFIGVLANWTVALLIRKLPSLKNSFGRLTASQSIGDAIHSTIFAFLFSPMCFFGTQLIQKIIFSGVEFMKTYSSVIGHALLVAYDISTYSHFCISLNRFCSIVAPIKYDTIFSLENTKKLIMFSWACAILPSFYLYIYHDCKFYYTDAFWVFTFSSTPVCGTIVWYADFLKYNSIVISIVIIDVITVSKVRSYKANLSKTTSQSHAKKRNAEMNFLKQACLQAFVFVCELITYFIITPKVDGSERWLRFFLSTVAWVCVHMLDGIITLSFNSEFTQTIFRGIKIKDLSGYSTHHHPETTSNAGSGTKH</sequence>
<feature type="transmembrane region" description="Helical" evidence="5">
    <location>
        <begin position="6"/>
        <end position="30"/>
    </location>
</feature>
<dbReference type="EMBL" id="GL380652">
    <property type="protein sequence ID" value="EGT58809.1"/>
    <property type="molecule type" value="Genomic_DNA"/>
</dbReference>
<dbReference type="PROSITE" id="PS50262">
    <property type="entry name" value="G_PROTEIN_RECEP_F1_2"/>
    <property type="match status" value="1"/>
</dbReference>
<feature type="transmembrane region" description="Helical" evidence="5">
    <location>
        <begin position="164"/>
        <end position="181"/>
    </location>
</feature>
<evidence type="ECO:0000259" key="6">
    <source>
        <dbReference type="PROSITE" id="PS50262"/>
    </source>
</evidence>
<dbReference type="InterPro" id="IPR017452">
    <property type="entry name" value="GPCR_Rhodpsn_7TM"/>
</dbReference>
<evidence type="ECO:0000256" key="3">
    <source>
        <dbReference type="ARBA" id="ARBA00022989"/>
    </source>
</evidence>
<dbReference type="AlphaFoldDB" id="G0PJ83"/>
<evidence type="ECO:0000313" key="8">
    <source>
        <dbReference type="Proteomes" id="UP000008068"/>
    </source>
</evidence>
<proteinExistence type="predicted"/>
<feature type="domain" description="G-protein coupled receptors family 1 profile" evidence="6">
    <location>
        <begin position="22"/>
        <end position="251"/>
    </location>
</feature>
<evidence type="ECO:0000256" key="2">
    <source>
        <dbReference type="ARBA" id="ARBA00022692"/>
    </source>
</evidence>
<feature type="transmembrane region" description="Helical" evidence="5">
    <location>
        <begin position="230"/>
        <end position="251"/>
    </location>
</feature>
<dbReference type="PANTHER" id="PTHR23017">
    <property type="entry name" value="SERPENTINE RECEPTOR, CLASS X"/>
    <property type="match status" value="1"/>
</dbReference>
<evidence type="ECO:0000313" key="7">
    <source>
        <dbReference type="EMBL" id="EGT58809.1"/>
    </source>
</evidence>
<comment type="subcellular location">
    <subcellularLocation>
        <location evidence="1">Membrane</location>
    </subcellularLocation>
</comment>
<feature type="transmembrane region" description="Helical" evidence="5">
    <location>
        <begin position="263"/>
        <end position="285"/>
    </location>
</feature>
<protein>
    <recommendedName>
        <fullName evidence="6">G-protein coupled receptors family 1 profile domain-containing protein</fullName>
    </recommendedName>
</protein>
<reference evidence="8" key="1">
    <citation type="submission" date="2011-07" db="EMBL/GenBank/DDBJ databases">
        <authorList>
            <consortium name="Caenorhabditis brenneri Sequencing and Analysis Consortium"/>
            <person name="Wilson R.K."/>
        </authorList>
    </citation>
    <scope>NUCLEOTIDE SEQUENCE [LARGE SCALE GENOMIC DNA]</scope>
    <source>
        <strain evidence="8">PB2801</strain>
    </source>
</reference>
<evidence type="ECO:0000256" key="1">
    <source>
        <dbReference type="ARBA" id="ARBA00004370"/>
    </source>
</evidence>
<dbReference type="InterPro" id="IPR019430">
    <property type="entry name" value="7TM_GPCR_serpentine_rcpt_Srx"/>
</dbReference>
<keyword evidence="4 5" id="KW-0472">Membrane</keyword>
<dbReference type="eggNOG" id="ENOG502TGX9">
    <property type="taxonomic scope" value="Eukaryota"/>
</dbReference>
<organism evidence="8">
    <name type="scientific">Caenorhabditis brenneri</name>
    <name type="common">Nematode worm</name>
    <dbReference type="NCBI Taxonomy" id="135651"/>
    <lineage>
        <taxon>Eukaryota</taxon>
        <taxon>Metazoa</taxon>
        <taxon>Ecdysozoa</taxon>
        <taxon>Nematoda</taxon>
        <taxon>Chromadorea</taxon>
        <taxon>Rhabditida</taxon>
        <taxon>Rhabditina</taxon>
        <taxon>Rhabditomorpha</taxon>
        <taxon>Rhabditoidea</taxon>
        <taxon>Rhabditidae</taxon>
        <taxon>Peloderinae</taxon>
        <taxon>Caenorhabditis</taxon>
    </lineage>
</organism>
<name>G0PJ83_CAEBE</name>
<dbReference type="Gene3D" id="1.20.1070.10">
    <property type="entry name" value="Rhodopsin 7-helix transmembrane proteins"/>
    <property type="match status" value="1"/>
</dbReference>
<dbReference type="STRING" id="135651.G0PJ83"/>
<dbReference type="Pfam" id="PF10328">
    <property type="entry name" value="7TM_GPCR_Srx"/>
    <property type="match status" value="1"/>
</dbReference>
<dbReference type="PANTHER" id="PTHR23017:SF44">
    <property type="entry name" value="G-PROTEIN COUPLED RECEPTORS FAMILY 1 PROFILE DOMAIN-CONTAINING PROTEIN"/>
    <property type="match status" value="1"/>
</dbReference>
<dbReference type="FunCoup" id="G0PJ83">
    <property type="interactions" value="3"/>
</dbReference>
<dbReference type="CDD" id="cd00637">
    <property type="entry name" value="7tm_classA_rhodopsin-like"/>
    <property type="match status" value="1"/>
</dbReference>
<dbReference type="InParanoid" id="G0PJ83"/>